<feature type="compositionally biased region" description="Basic and acidic residues" evidence="6">
    <location>
        <begin position="8"/>
        <end position="20"/>
    </location>
</feature>
<comment type="similarity">
    <text evidence="2 5">Belongs to the UTP11 family.</text>
</comment>
<accession>A0AAV2YKQ8</accession>
<dbReference type="PANTHER" id="PTHR12838:SF0">
    <property type="entry name" value="U3 SMALL NUCLEOLAR RNA-ASSOCIATED PROTEIN 11-RELATED"/>
    <property type="match status" value="1"/>
</dbReference>
<dbReference type="InterPro" id="IPR007144">
    <property type="entry name" value="SSU_processome_Utp11"/>
</dbReference>
<dbReference type="AlphaFoldDB" id="A0AAV2YKQ8"/>
<dbReference type="Proteomes" id="UP001146120">
    <property type="component" value="Unassembled WGS sequence"/>
</dbReference>
<reference evidence="7" key="1">
    <citation type="submission" date="2022-11" db="EMBL/GenBank/DDBJ databases">
        <authorList>
            <person name="Morgan W.R."/>
            <person name="Tartar A."/>
        </authorList>
    </citation>
    <scope>NUCLEOTIDE SEQUENCE</scope>
    <source>
        <strain evidence="7">ARSEF 373</strain>
    </source>
</reference>
<comment type="caution">
    <text evidence="7">The sequence shown here is derived from an EMBL/GenBank/DDBJ whole genome shotgun (WGS) entry which is preliminary data.</text>
</comment>
<reference evidence="7" key="2">
    <citation type="journal article" date="2023" name="Microbiol Resour">
        <title>Decontamination and Annotation of the Draft Genome Sequence of the Oomycete Lagenidium giganteum ARSEF 373.</title>
        <authorList>
            <person name="Morgan W.R."/>
            <person name="Tartar A."/>
        </authorList>
    </citation>
    <scope>NUCLEOTIDE SEQUENCE</scope>
    <source>
        <strain evidence="7">ARSEF 373</strain>
    </source>
</reference>
<comment type="function">
    <text evidence="5">Involved in nucleolar processing of pre-18S ribosomal RNA.</text>
</comment>
<evidence type="ECO:0000256" key="1">
    <source>
        <dbReference type="ARBA" id="ARBA00004604"/>
    </source>
</evidence>
<evidence type="ECO:0000256" key="6">
    <source>
        <dbReference type="SAM" id="MobiDB-lite"/>
    </source>
</evidence>
<evidence type="ECO:0000256" key="5">
    <source>
        <dbReference type="PIRNR" id="PIRNR015952"/>
    </source>
</evidence>
<dbReference type="EMBL" id="DAKRPA010000199">
    <property type="protein sequence ID" value="DAZ95572.1"/>
    <property type="molecule type" value="Genomic_DNA"/>
</dbReference>
<dbReference type="GO" id="GO:0006364">
    <property type="term" value="P:rRNA processing"/>
    <property type="evidence" value="ECO:0007669"/>
    <property type="project" value="UniProtKB-UniRule"/>
</dbReference>
<keyword evidence="3 5" id="KW-0698">rRNA processing</keyword>
<proteinExistence type="inferred from homology"/>
<feature type="region of interest" description="Disordered" evidence="6">
    <location>
        <begin position="1"/>
        <end position="20"/>
    </location>
</feature>
<evidence type="ECO:0000313" key="7">
    <source>
        <dbReference type="EMBL" id="DAZ95572.1"/>
    </source>
</evidence>
<evidence type="ECO:0000313" key="8">
    <source>
        <dbReference type="Proteomes" id="UP001146120"/>
    </source>
</evidence>
<evidence type="ECO:0000256" key="3">
    <source>
        <dbReference type="ARBA" id="ARBA00022552"/>
    </source>
</evidence>
<evidence type="ECO:0000256" key="4">
    <source>
        <dbReference type="ARBA" id="ARBA00023242"/>
    </source>
</evidence>
<evidence type="ECO:0000256" key="2">
    <source>
        <dbReference type="ARBA" id="ARBA00008105"/>
    </source>
</evidence>
<protein>
    <recommendedName>
        <fullName evidence="5">U3 small nucleolar RNA-associated protein 11</fullName>
        <shortName evidence="5">U3 snoRNA-associated protein 11</shortName>
    </recommendedName>
</protein>
<comment type="subcellular location">
    <subcellularLocation>
        <location evidence="1 5">Nucleus</location>
        <location evidence="1 5">Nucleolus</location>
    </subcellularLocation>
</comment>
<dbReference type="PANTHER" id="PTHR12838">
    <property type="entry name" value="U3 SMALL NUCLEOLAR RNA-ASSOCIATED PROTEIN 11"/>
    <property type="match status" value="1"/>
</dbReference>
<keyword evidence="8" id="KW-1185">Reference proteome</keyword>
<sequence length="248" mass="29236">MSLRNVVKRCEHKERAQPRDRKKLGLLEKHKDYVQRARDYNKKQSRLKTMQLKAALRNPDEFYFRMNTTRTEDGVHVSENNHGEKLTAEALRVMKTQDLAYVHMKRAVDMRKAEKLHKGLHFVDAPKNNKHVVFVDEQDEVDAFDVATHFDTVPELADRASNRLRKDTLQTATIQTIQDPKARRQLVKERDAQYRELNDRLVRATQLGRMSARLDLERKVQAKGKKIKVRDGEEGQPAVYKWKKQRQR</sequence>
<name>A0AAV2YKQ8_9STRA</name>
<dbReference type="PIRSF" id="PIRSF015952">
    <property type="entry name" value="U3snoRNP11"/>
    <property type="match status" value="1"/>
</dbReference>
<dbReference type="GO" id="GO:0032040">
    <property type="term" value="C:small-subunit processome"/>
    <property type="evidence" value="ECO:0007669"/>
    <property type="project" value="UniProtKB-UniRule"/>
</dbReference>
<gene>
    <name evidence="7" type="ORF">N0F65_005888</name>
</gene>
<organism evidence="7 8">
    <name type="scientific">Lagenidium giganteum</name>
    <dbReference type="NCBI Taxonomy" id="4803"/>
    <lineage>
        <taxon>Eukaryota</taxon>
        <taxon>Sar</taxon>
        <taxon>Stramenopiles</taxon>
        <taxon>Oomycota</taxon>
        <taxon>Peronosporomycetes</taxon>
        <taxon>Pythiales</taxon>
        <taxon>Pythiaceae</taxon>
    </lineage>
</organism>
<keyword evidence="4 5" id="KW-0539">Nucleus</keyword>
<feature type="region of interest" description="Disordered" evidence="6">
    <location>
        <begin position="225"/>
        <end position="248"/>
    </location>
</feature>
<comment type="subunit">
    <text evidence="5">Component of the ribosomal small subunit (SSU) processome.</text>
</comment>
<dbReference type="Pfam" id="PF03998">
    <property type="entry name" value="Utp11"/>
    <property type="match status" value="1"/>
</dbReference>